<dbReference type="Proteomes" id="UP001464923">
    <property type="component" value="Unassembled WGS sequence"/>
</dbReference>
<protein>
    <submittedName>
        <fullName evidence="1">SRPBCC family protein</fullName>
    </submittedName>
</protein>
<sequence>MTRFSATTASEAVVTASRDDVWRVLTDPAALPTLTPLLNRIDADSAREAAVDGYELWRWHMVRIAVLGVGIKPVFTERMTFVEGKRIEFTHAPPTGVTEWAGAEGYYALSDADPEPDGSPATHLEISLTVDVDMPLSRLAAPVVTRTMKATMDATGDRFAANLLRRLGARER</sequence>
<dbReference type="RefSeq" id="WP_345650867.1">
    <property type="nucleotide sequence ID" value="NZ_BAABLY010000070.1"/>
</dbReference>
<dbReference type="Gene3D" id="3.30.530.20">
    <property type="match status" value="1"/>
</dbReference>
<organism evidence="1 2">
    <name type="scientific">Pseudonocardia tropica</name>
    <dbReference type="NCBI Taxonomy" id="681289"/>
    <lineage>
        <taxon>Bacteria</taxon>
        <taxon>Bacillati</taxon>
        <taxon>Actinomycetota</taxon>
        <taxon>Actinomycetes</taxon>
        <taxon>Pseudonocardiales</taxon>
        <taxon>Pseudonocardiaceae</taxon>
        <taxon>Pseudonocardia</taxon>
    </lineage>
</organism>
<gene>
    <name evidence="1" type="ORF">WHI96_04345</name>
</gene>
<evidence type="ECO:0000313" key="2">
    <source>
        <dbReference type="Proteomes" id="UP001464923"/>
    </source>
</evidence>
<dbReference type="InterPro" id="IPR019587">
    <property type="entry name" value="Polyketide_cyclase/dehydratase"/>
</dbReference>
<proteinExistence type="predicted"/>
<dbReference type="EMBL" id="JBEDNP010000002">
    <property type="protein sequence ID" value="MEQ3538038.1"/>
    <property type="molecule type" value="Genomic_DNA"/>
</dbReference>
<dbReference type="InterPro" id="IPR023393">
    <property type="entry name" value="START-like_dom_sf"/>
</dbReference>
<comment type="caution">
    <text evidence="1">The sequence shown here is derived from an EMBL/GenBank/DDBJ whole genome shotgun (WGS) entry which is preliminary data.</text>
</comment>
<evidence type="ECO:0000313" key="1">
    <source>
        <dbReference type="EMBL" id="MEQ3538038.1"/>
    </source>
</evidence>
<name>A0ABV1JQ15_9PSEU</name>
<reference evidence="1 2" key="1">
    <citation type="submission" date="2024-03" db="EMBL/GenBank/DDBJ databases">
        <title>Draft genome sequence of Pseudonocardia tropica JCM 19149.</title>
        <authorList>
            <person name="Butdee W."/>
            <person name="Duangmal K."/>
        </authorList>
    </citation>
    <scope>NUCLEOTIDE SEQUENCE [LARGE SCALE GENOMIC DNA]</scope>
    <source>
        <strain evidence="1 2">JCM 19149</strain>
    </source>
</reference>
<dbReference type="Pfam" id="PF10604">
    <property type="entry name" value="Polyketide_cyc2"/>
    <property type="match status" value="1"/>
</dbReference>
<keyword evidence="2" id="KW-1185">Reference proteome</keyword>
<accession>A0ABV1JQ15</accession>
<dbReference type="SUPFAM" id="SSF55961">
    <property type="entry name" value="Bet v1-like"/>
    <property type="match status" value="1"/>
</dbReference>